<keyword evidence="10" id="KW-1185">Reference proteome</keyword>
<dbReference type="RefSeq" id="WP_230056424.1">
    <property type="nucleotide sequence ID" value="NZ_CAJHOE010000001.1"/>
</dbReference>
<evidence type="ECO:0000256" key="6">
    <source>
        <dbReference type="SAM" id="MobiDB-lite"/>
    </source>
</evidence>
<evidence type="ECO:0000256" key="4">
    <source>
        <dbReference type="ARBA" id="ARBA00023143"/>
    </source>
</evidence>
<accession>A0ABN7K3A5</accession>
<evidence type="ECO:0000313" key="9">
    <source>
        <dbReference type="EMBL" id="CAD7287014.1"/>
    </source>
</evidence>
<evidence type="ECO:0000313" key="10">
    <source>
        <dbReference type="Proteomes" id="UP000789359"/>
    </source>
</evidence>
<dbReference type="NCBIfam" id="NF009400">
    <property type="entry name" value="PRK12765.1"/>
    <property type="match status" value="1"/>
</dbReference>
<reference evidence="9 10" key="1">
    <citation type="submission" date="2020-11" db="EMBL/GenBank/DDBJ databases">
        <authorList>
            <person name="Peeters C."/>
        </authorList>
    </citation>
    <scope>NUCLEOTIDE SEQUENCE [LARGE SCALE GENOMIC DNA]</scope>
    <source>
        <strain evidence="9 10">LMG 8286</strain>
    </source>
</reference>
<dbReference type="Gene3D" id="3.30.70.2120">
    <property type="match status" value="1"/>
</dbReference>
<dbReference type="InterPro" id="IPR040026">
    <property type="entry name" value="FliD"/>
</dbReference>
<feature type="coiled-coil region" evidence="5">
    <location>
        <begin position="538"/>
        <end position="601"/>
    </location>
</feature>
<evidence type="ECO:0000259" key="7">
    <source>
        <dbReference type="Pfam" id="PF02465"/>
    </source>
</evidence>
<dbReference type="PANTHER" id="PTHR30288">
    <property type="entry name" value="FLAGELLAR CAP/ASSEMBLY PROTEIN FLID"/>
    <property type="match status" value="1"/>
</dbReference>
<comment type="subunit">
    <text evidence="2 5">Homopentamer.</text>
</comment>
<feature type="region of interest" description="Disordered" evidence="6">
    <location>
        <begin position="1"/>
        <end position="27"/>
    </location>
</feature>
<dbReference type="Pfam" id="PF02465">
    <property type="entry name" value="FliD_N"/>
    <property type="match status" value="1"/>
</dbReference>
<evidence type="ECO:0000256" key="1">
    <source>
        <dbReference type="ARBA" id="ARBA00009764"/>
    </source>
</evidence>
<comment type="caution">
    <text evidence="9">The sequence shown here is derived from an EMBL/GenBank/DDBJ whole genome shotgun (WGS) entry which is preliminary data.</text>
</comment>
<keyword evidence="3 5" id="KW-0175">Coiled coil</keyword>
<feature type="compositionally biased region" description="Low complexity" evidence="6">
    <location>
        <begin position="1"/>
        <end position="22"/>
    </location>
</feature>
<sequence>MAEVSSSTSSASTPTTTSANTSKYGTLGLGSSNKLSDDLLNKLKAADEAAQVNPMTRKIEKNTDIKEDVNAVITLLNNVNSSFSKLTDESNYAKRAVSSTGTSASITVASGVSVQDLSLDVTQLAQRDSFKTNKFASASELIGVTEDSSFEIEIRGVKHSIDVKASTTYQDLADMINERAGADVQARMINVGNGYQMVIQSASTGADQSFTLTQKTGDSLAKIGLDSTQFQDKDEKGDLLTNEDGTPKMTSNLEKNRLTTAQDAKFNYNGLEITRTTNKFDDLRSGISITLNEVGKSSFNVTQDTADLGKFVQEMVEQYNLLTENLDKATSYDSETGQSGYLQGINEITSIRQTLNRILTGQNDEGKSIDQYGVTMNEKGKLEFDASQFSAKLSADAEDVRKFFMGATTIETITYMGTSAVKDGALKLEAGDLVINGQTIKLEETSAGSSAKDNALALLKAINSAGVLGLNASLSPDETRIILKISDGADIEIKGKNNVLANFGMSEQTVNARSTTTEGLFTKLTEQVDKLTGEKGSLTLYSSNLVEENKKLEKEKEKAQTTLDEKYQSMRDTWSKYDAQIAELENQFATLKAMIDAELKSKD</sequence>
<dbReference type="PANTHER" id="PTHR30288:SF0">
    <property type="entry name" value="FLAGELLAR HOOK-ASSOCIATED PROTEIN 2"/>
    <property type="match status" value="1"/>
</dbReference>
<keyword evidence="5" id="KW-0964">Secreted</keyword>
<comment type="similarity">
    <text evidence="1 5">Belongs to the FliD family.</text>
</comment>
<dbReference type="Pfam" id="PF07195">
    <property type="entry name" value="FliD_C"/>
    <property type="match status" value="1"/>
</dbReference>
<evidence type="ECO:0000259" key="8">
    <source>
        <dbReference type="Pfam" id="PF07195"/>
    </source>
</evidence>
<dbReference type="InterPro" id="IPR010809">
    <property type="entry name" value="FliD_C"/>
</dbReference>
<comment type="subcellular location">
    <subcellularLocation>
        <location evidence="5">Secreted</location>
    </subcellularLocation>
    <subcellularLocation>
        <location evidence="5">Bacterial flagellum</location>
    </subcellularLocation>
</comment>
<evidence type="ECO:0000256" key="5">
    <source>
        <dbReference type="RuleBase" id="RU362066"/>
    </source>
</evidence>
<keyword evidence="4 5" id="KW-0975">Bacterial flagellum</keyword>
<evidence type="ECO:0000256" key="2">
    <source>
        <dbReference type="ARBA" id="ARBA00011255"/>
    </source>
</evidence>
<gene>
    <name evidence="9" type="ORF">LMG8286_00653</name>
</gene>
<protein>
    <recommendedName>
        <fullName evidence="5">Flagellar hook-associated protein 2</fullName>
        <shortName evidence="5">HAP2</shortName>
    </recommendedName>
    <alternativeName>
        <fullName evidence="5">Flagellar cap protein</fullName>
    </alternativeName>
</protein>
<evidence type="ECO:0000256" key="3">
    <source>
        <dbReference type="ARBA" id="ARBA00023054"/>
    </source>
</evidence>
<name>A0ABN7K3A5_9BACT</name>
<feature type="domain" description="Flagellar hook-associated protein 2 C-terminal" evidence="8">
    <location>
        <begin position="261"/>
        <end position="581"/>
    </location>
</feature>
<dbReference type="InterPro" id="IPR003481">
    <property type="entry name" value="FliD_N"/>
</dbReference>
<feature type="domain" description="Flagellar hook-associated protein 2 N-terminal" evidence="7">
    <location>
        <begin position="37"/>
        <end position="127"/>
    </location>
</feature>
<dbReference type="EMBL" id="CAJHOE010000001">
    <property type="protein sequence ID" value="CAD7287014.1"/>
    <property type="molecule type" value="Genomic_DNA"/>
</dbReference>
<proteinExistence type="inferred from homology"/>
<comment type="function">
    <text evidence="5">Required for morphogenesis and for the elongation of the flagellar filament by facilitating polymerization of the flagellin monomers at the tip of growing filament. Forms a capping structure, which prevents flagellin subunits (transported through the central channel of the flagellum) from leaking out without polymerization at the distal end.</text>
</comment>
<organism evidence="9 10">
    <name type="scientific">Campylobacter suis</name>
    <dbReference type="NCBI Taxonomy" id="2790657"/>
    <lineage>
        <taxon>Bacteria</taxon>
        <taxon>Pseudomonadati</taxon>
        <taxon>Campylobacterota</taxon>
        <taxon>Epsilonproteobacteria</taxon>
        <taxon>Campylobacterales</taxon>
        <taxon>Campylobacteraceae</taxon>
        <taxon>Campylobacter</taxon>
    </lineage>
</organism>
<dbReference type="Proteomes" id="UP000789359">
    <property type="component" value="Unassembled WGS sequence"/>
</dbReference>